<evidence type="ECO:0008006" key="4">
    <source>
        <dbReference type="Google" id="ProtNLM"/>
    </source>
</evidence>
<dbReference type="EMBL" id="EQ999973">
    <property type="protein sequence ID" value="EEQ83756.1"/>
    <property type="molecule type" value="Genomic_DNA"/>
</dbReference>
<evidence type="ECO:0000256" key="1">
    <source>
        <dbReference type="SAM" id="MobiDB-lite"/>
    </source>
</evidence>
<accession>A0ABP2ENP2</accession>
<gene>
    <name evidence="2" type="ORF">BDCG_00561</name>
</gene>
<dbReference type="GeneID" id="69023304"/>
<feature type="compositionally biased region" description="Polar residues" evidence="1">
    <location>
        <begin position="43"/>
        <end position="52"/>
    </location>
</feature>
<sequence length="193" mass="21019">MKLLNDFVLVFQRPTPRHYPNSCKSLGKSIPAQAPGPKKLPSLANQSKPNINSKRDKEDNIRFFILISLLLFTVFALANPEPAPAPDPQLGDISEKLRGIGEILTGEFPRQVQSAIRHVDDLRDGKSTKVTKNLLMTAGPATTPALLKKVSGLLDDGSKLLAPDFVDPTKNLIKKASKLLDTTVDALFESLGL</sequence>
<organism evidence="2 3">
    <name type="scientific">Ajellomyces dermatitidis (strain ER-3 / ATCC MYA-2586)</name>
    <name type="common">Blastomyces dermatitidis</name>
    <dbReference type="NCBI Taxonomy" id="559297"/>
    <lineage>
        <taxon>Eukaryota</taxon>
        <taxon>Fungi</taxon>
        <taxon>Dikarya</taxon>
        <taxon>Ascomycota</taxon>
        <taxon>Pezizomycotina</taxon>
        <taxon>Eurotiomycetes</taxon>
        <taxon>Eurotiomycetidae</taxon>
        <taxon>Onygenales</taxon>
        <taxon>Ajellomycetaceae</taxon>
        <taxon>Blastomyces</taxon>
    </lineage>
</organism>
<name>A0ABP2ENP2_AJEDR</name>
<proteinExistence type="predicted"/>
<keyword evidence="3" id="KW-1185">Reference proteome</keyword>
<evidence type="ECO:0000313" key="3">
    <source>
        <dbReference type="Proteomes" id="UP000002039"/>
    </source>
</evidence>
<protein>
    <recommendedName>
        <fullName evidence="4">Antigenic cell wall galactomannoprotein</fullName>
    </recommendedName>
</protein>
<feature type="region of interest" description="Disordered" evidence="1">
    <location>
        <begin position="20"/>
        <end position="54"/>
    </location>
</feature>
<reference evidence="3" key="1">
    <citation type="journal article" date="2015" name="PLoS Genet.">
        <title>The dynamic genome and transcriptome of the human fungal pathogen Blastomyces and close relative Emmonsia.</title>
        <authorList>
            <person name="Munoz J.F."/>
            <person name="Gauthier G.M."/>
            <person name="Desjardins C.A."/>
            <person name="Gallo J.E."/>
            <person name="Holder J."/>
            <person name="Sullivan T.D."/>
            <person name="Marty A.J."/>
            <person name="Carmen J.C."/>
            <person name="Chen Z."/>
            <person name="Ding L."/>
            <person name="Gujja S."/>
            <person name="Magrini V."/>
            <person name="Misas E."/>
            <person name="Mitreva M."/>
            <person name="Priest M."/>
            <person name="Saif S."/>
            <person name="Whiston E.A."/>
            <person name="Young S."/>
            <person name="Zeng Q."/>
            <person name="Goldman W.E."/>
            <person name="Mardis E.R."/>
            <person name="Taylor J.W."/>
            <person name="McEwen J.G."/>
            <person name="Clay O.K."/>
            <person name="Klein B.S."/>
            <person name="Cuomo C.A."/>
        </authorList>
    </citation>
    <scope>NUCLEOTIDE SEQUENCE [LARGE SCALE GENOMIC DNA]</scope>
    <source>
        <strain evidence="3">ER-3 / ATCC MYA-2586</strain>
    </source>
</reference>
<evidence type="ECO:0000313" key="2">
    <source>
        <dbReference type="EMBL" id="EEQ83756.1"/>
    </source>
</evidence>
<dbReference type="RefSeq" id="XP_045271879.1">
    <property type="nucleotide sequence ID" value="XM_045416072.1"/>
</dbReference>
<dbReference type="Proteomes" id="UP000002039">
    <property type="component" value="Unassembled WGS sequence"/>
</dbReference>